<keyword evidence="9 10" id="KW-0456">Lyase</keyword>
<dbReference type="OrthoDB" id="9798978at2"/>
<comment type="subunit">
    <text evidence="4 10">Homodimer.</text>
</comment>
<dbReference type="NCBIfam" id="NF011920">
    <property type="entry name" value="PRK15391.1"/>
    <property type="match status" value="1"/>
</dbReference>
<organism evidence="13 14">
    <name type="scientific">Pantoea rwandensis</name>
    <dbReference type="NCBI Taxonomy" id="1076550"/>
    <lineage>
        <taxon>Bacteria</taxon>
        <taxon>Pseudomonadati</taxon>
        <taxon>Pseudomonadota</taxon>
        <taxon>Gammaproteobacteria</taxon>
        <taxon>Enterobacterales</taxon>
        <taxon>Erwiniaceae</taxon>
        <taxon>Pantoea</taxon>
    </lineage>
</organism>
<keyword evidence="5 10" id="KW-0004">4Fe-4S</keyword>
<dbReference type="NCBIfam" id="NF011919">
    <property type="entry name" value="PRK15390.1"/>
    <property type="match status" value="1"/>
</dbReference>
<dbReference type="NCBIfam" id="TIGR00722">
    <property type="entry name" value="ttdA_fumA_fumB"/>
    <property type="match status" value="1"/>
</dbReference>
<comment type="similarity">
    <text evidence="3 10">Belongs to the class-I fumarase family.</text>
</comment>
<evidence type="ECO:0000256" key="3">
    <source>
        <dbReference type="ARBA" id="ARBA00008876"/>
    </source>
</evidence>
<dbReference type="STRING" id="1076550.LH22_14420"/>
<evidence type="ECO:0000259" key="12">
    <source>
        <dbReference type="Pfam" id="PF05683"/>
    </source>
</evidence>
<gene>
    <name evidence="13" type="ORF">HA51_23195</name>
</gene>
<dbReference type="FunFam" id="3.20.130.10:FF:000001">
    <property type="entry name" value="Fumarate hydratase class I"/>
    <property type="match status" value="1"/>
</dbReference>
<dbReference type="InterPro" id="IPR011167">
    <property type="entry name" value="Fe_dep_fumarate_hydratase"/>
</dbReference>
<evidence type="ECO:0000256" key="9">
    <source>
        <dbReference type="ARBA" id="ARBA00023239"/>
    </source>
</evidence>
<dbReference type="AlphaFoldDB" id="A0A1X1CQJ5"/>
<dbReference type="InterPro" id="IPR036660">
    <property type="entry name" value="Fe-S_hydroAse_TtdB_cat_sf"/>
</dbReference>
<dbReference type="Pfam" id="PF05683">
    <property type="entry name" value="Fumerase_C"/>
    <property type="match status" value="1"/>
</dbReference>
<comment type="function">
    <text evidence="10">Catalyzes the reversible hydration of fumarate to (S)-malate.</text>
</comment>
<dbReference type="InterPro" id="IPR020557">
    <property type="entry name" value="Fumarate_lyase_CS"/>
</dbReference>
<evidence type="ECO:0000313" key="13">
    <source>
        <dbReference type="EMBL" id="ORM66685.1"/>
    </source>
</evidence>
<comment type="caution">
    <text evidence="13">The sequence shown here is derived from an EMBL/GenBank/DDBJ whole genome shotgun (WGS) entry which is preliminary data.</text>
</comment>
<feature type="domain" description="Fe-S hydro-lyase tartrate dehydratase beta-type catalytic" evidence="12">
    <location>
        <begin position="332"/>
        <end position="537"/>
    </location>
</feature>
<dbReference type="NCBIfam" id="TIGR00723">
    <property type="entry name" value="ttdB_fumA_fumB"/>
    <property type="match status" value="1"/>
</dbReference>
<comment type="catalytic activity">
    <reaction evidence="1 10">
        <text>(S)-malate = fumarate + H2O</text>
        <dbReference type="Rhea" id="RHEA:12460"/>
        <dbReference type="ChEBI" id="CHEBI:15377"/>
        <dbReference type="ChEBI" id="CHEBI:15589"/>
        <dbReference type="ChEBI" id="CHEBI:29806"/>
        <dbReference type="EC" id="4.2.1.2"/>
    </reaction>
</comment>
<dbReference type="GO" id="GO:0046872">
    <property type="term" value="F:metal ion binding"/>
    <property type="evidence" value="ECO:0007669"/>
    <property type="project" value="UniProtKB-UniRule"/>
</dbReference>
<dbReference type="PROSITE" id="PS00163">
    <property type="entry name" value="FUMARATE_LYASES"/>
    <property type="match status" value="1"/>
</dbReference>
<dbReference type="GO" id="GO:0042803">
    <property type="term" value="F:protein homodimerization activity"/>
    <property type="evidence" value="ECO:0007669"/>
    <property type="project" value="UniProtKB-ARBA"/>
</dbReference>
<proteinExistence type="inferred from homology"/>
<dbReference type="InterPro" id="IPR051208">
    <property type="entry name" value="Class-I_Fumarase/Tartrate_DH"/>
</dbReference>
<keyword evidence="7 10" id="KW-0408">Iron</keyword>
<dbReference type="GO" id="GO:0051539">
    <property type="term" value="F:4 iron, 4 sulfur cluster binding"/>
    <property type="evidence" value="ECO:0007669"/>
    <property type="project" value="UniProtKB-UniRule"/>
</dbReference>
<dbReference type="SUPFAM" id="SSF117457">
    <property type="entry name" value="FumA C-terminal domain-like"/>
    <property type="match status" value="1"/>
</dbReference>
<dbReference type="eggNOG" id="COG1951">
    <property type="taxonomic scope" value="Bacteria"/>
</dbReference>
<dbReference type="RefSeq" id="WP_084937468.1">
    <property type="nucleotide sequence ID" value="NZ_MLFR01000035.1"/>
</dbReference>
<dbReference type="Proteomes" id="UP000193558">
    <property type="component" value="Unassembled WGS sequence"/>
</dbReference>
<dbReference type="PANTHER" id="PTHR30389:SF18">
    <property type="entry name" value="FUMARATE HYDRATASE CLASS I, ANAEROBIC"/>
    <property type="match status" value="1"/>
</dbReference>
<dbReference type="InterPro" id="IPR004647">
    <property type="entry name" value="Fe-S_hydro-lyase_TtdB-typ_cat"/>
</dbReference>
<comment type="cofactor">
    <cofactor evidence="2 10">
        <name>[4Fe-4S] cluster</name>
        <dbReference type="ChEBI" id="CHEBI:49883"/>
    </cofactor>
</comment>
<keyword evidence="8 10" id="KW-0411">Iron-sulfur</keyword>
<evidence type="ECO:0000256" key="1">
    <source>
        <dbReference type="ARBA" id="ARBA00000929"/>
    </source>
</evidence>
<dbReference type="Pfam" id="PF05681">
    <property type="entry name" value="Fumerase"/>
    <property type="match status" value="1"/>
</dbReference>
<sequence length="547" mass="59820">MSNKPFYYQNPFPLAKDDTEYYLLSRDYVSVANFDGEEVLKVDPKALTLLAKQAFHDASFMLRASHQAQVAAILADDEASKNDKYVALQFLRNSEIAAKGVLPTCQDTGTAIIMGKKGQRVWTGGGDEAALSQGVYNTFIEDNLRYSQNAALDMYKEVNTGTNLPAQIDLYSVDGDEYKFLCIAKGGGSANKTYLYQETKALITPAKLKNYLVDKMMSLGTAACPPYHIAFVIGGTSAESTLKTVKLASTHYYDSLPTEGNEHGQAFRDVALEQELLKASQELGLGAQFGGKYFAHDIRVVRLPRHGASCPVGMGVSCSADRNIKAKINREGIWIEKMEDNPGRYIPEELRQQGEGEVVNVDLNQPMSEILALLSAYPVSTRLSLNGTIIVARDIAHAKLKERIDNGEGLPQYIKDHPVYYAGPAKTPEGYASGSLGPTTAGRMDSYVDLLQEHGGSMVMLAKGNRSKQVTDACHKHGGFYLGSIGGPAAVLAQQSIKSLECVEYAELGMEAIWKIEVENFPAFILVDDKGNDFFQQIHNQCSACVK</sequence>
<dbReference type="EMBL" id="MLFR01000035">
    <property type="protein sequence ID" value="ORM66685.1"/>
    <property type="molecule type" value="Genomic_DNA"/>
</dbReference>
<evidence type="ECO:0000259" key="11">
    <source>
        <dbReference type="Pfam" id="PF05681"/>
    </source>
</evidence>
<protein>
    <recommendedName>
        <fullName evidence="10">Fumarate hydratase class I</fullName>
        <ecNumber evidence="10">4.2.1.2</ecNumber>
    </recommendedName>
</protein>
<evidence type="ECO:0000256" key="8">
    <source>
        <dbReference type="ARBA" id="ARBA00023014"/>
    </source>
</evidence>
<dbReference type="eggNOG" id="COG1838">
    <property type="taxonomic scope" value="Bacteria"/>
</dbReference>
<evidence type="ECO:0000256" key="4">
    <source>
        <dbReference type="ARBA" id="ARBA00011738"/>
    </source>
</evidence>
<keyword evidence="6 10" id="KW-0479">Metal-binding</keyword>
<dbReference type="PIRSF" id="PIRSF001394">
    <property type="entry name" value="Fe_dep_fumar_hy"/>
    <property type="match status" value="1"/>
</dbReference>
<evidence type="ECO:0000256" key="6">
    <source>
        <dbReference type="ARBA" id="ARBA00022723"/>
    </source>
</evidence>
<evidence type="ECO:0000256" key="10">
    <source>
        <dbReference type="PIRNR" id="PIRNR001394"/>
    </source>
</evidence>
<dbReference type="GO" id="GO:0006099">
    <property type="term" value="P:tricarboxylic acid cycle"/>
    <property type="evidence" value="ECO:0007669"/>
    <property type="project" value="UniProtKB-ARBA"/>
</dbReference>
<evidence type="ECO:0000256" key="7">
    <source>
        <dbReference type="ARBA" id="ARBA00023004"/>
    </source>
</evidence>
<evidence type="ECO:0000313" key="14">
    <source>
        <dbReference type="Proteomes" id="UP000193558"/>
    </source>
</evidence>
<dbReference type="EC" id="4.2.1.2" evidence="10"/>
<evidence type="ECO:0000256" key="2">
    <source>
        <dbReference type="ARBA" id="ARBA00001966"/>
    </source>
</evidence>
<dbReference type="PANTHER" id="PTHR30389">
    <property type="entry name" value="FUMARATE HYDRATASE-RELATED"/>
    <property type="match status" value="1"/>
</dbReference>
<evidence type="ECO:0000256" key="5">
    <source>
        <dbReference type="ARBA" id="ARBA00022485"/>
    </source>
</evidence>
<name>A0A1X1CQJ5_9GAMM</name>
<accession>A0A1X1CQJ5</accession>
<dbReference type="GO" id="GO:0004333">
    <property type="term" value="F:fumarate hydratase activity"/>
    <property type="evidence" value="ECO:0007669"/>
    <property type="project" value="UniProtKB-UniRule"/>
</dbReference>
<dbReference type="Gene3D" id="3.20.130.10">
    <property type="entry name" value="Fe-S hydro-lyase, tartrate dehydratase beta-type, catalytic domain"/>
    <property type="match status" value="1"/>
</dbReference>
<feature type="domain" description="Fe-S hydro-lyase tartrate dehydratase alpha-type catalytic" evidence="11">
    <location>
        <begin position="51"/>
        <end position="326"/>
    </location>
</feature>
<dbReference type="InterPro" id="IPR004646">
    <property type="entry name" value="Fe-S_hydro-lyase_TtdA-typ_cat"/>
</dbReference>
<reference evidence="13 14" key="1">
    <citation type="journal article" date="2017" name="Antonie Van Leeuwenhoek">
        <title>Phylogenomic resolution of the bacterial genus Pantoea and its relationship with Erwinia and Tatumella.</title>
        <authorList>
            <person name="Palmer M."/>
            <person name="Steenkamp E.T."/>
            <person name="Coetzee M.P."/>
            <person name="Chan W.Y."/>
            <person name="van Zyl E."/>
            <person name="De Maayer P."/>
            <person name="Coutinho T.A."/>
            <person name="Blom J."/>
            <person name="Smits T.H."/>
            <person name="Duffy B."/>
            <person name="Venter S.N."/>
        </authorList>
    </citation>
    <scope>NUCLEOTIDE SEQUENCE [LARGE SCALE GENOMIC DNA]</scope>
    <source>
        <strain evidence="13 14">LMG 26275</strain>
    </source>
</reference>